<comment type="caution">
    <text evidence="6">The sequence shown here is derived from an EMBL/GenBank/DDBJ whole genome shotgun (WGS) entry which is preliminary data.</text>
</comment>
<dbReference type="Pfam" id="PF02049">
    <property type="entry name" value="FliE"/>
    <property type="match status" value="1"/>
</dbReference>
<organism evidence="6 7">
    <name type="scientific">Caloranaerobacter azorensis H53214</name>
    <dbReference type="NCBI Taxonomy" id="1156417"/>
    <lineage>
        <taxon>Bacteria</taxon>
        <taxon>Bacillati</taxon>
        <taxon>Bacillota</taxon>
        <taxon>Tissierellia</taxon>
        <taxon>Tissierellales</taxon>
        <taxon>Thermohalobacteraceae</taxon>
        <taxon>Caloranaerobacter</taxon>
    </lineage>
</organism>
<reference evidence="6 7" key="1">
    <citation type="submission" date="2013-12" db="EMBL/GenBank/DDBJ databases">
        <title>Draft genome sequence of Caloranaerobacter sp. H53214.</title>
        <authorList>
            <person name="Jiang L.J."/>
            <person name="Shao Z.Z."/>
            <person name="Long M.N."/>
        </authorList>
    </citation>
    <scope>NUCLEOTIDE SEQUENCE [LARGE SCALE GENOMIC DNA]</scope>
    <source>
        <strain evidence="6 7">H53214</strain>
    </source>
</reference>
<comment type="subcellular location">
    <subcellularLocation>
        <location evidence="1 4">Bacterial flagellum basal body</location>
    </subcellularLocation>
</comment>
<dbReference type="RefSeq" id="WP_035162814.1">
    <property type="nucleotide sequence ID" value="NZ_AZTB01000015.1"/>
</dbReference>
<dbReference type="STRING" id="1156417.Y919_04400"/>
<sequence length="98" mass="11267">MEINDISKIRNLSYISKDININNSKKDSFGNFLKEALDKVNSLQVEAEHYNKLLAMGQIENIHEVMIASEKANIALQLTLSIRNKVIDAYKEIMRMQI</sequence>
<keyword evidence="3 4" id="KW-0975">Bacterial flagellum</keyword>
<dbReference type="PANTHER" id="PTHR34653:SF1">
    <property type="entry name" value="FLAGELLAR HOOK-BASAL BODY COMPLEX PROTEIN FLIE"/>
    <property type="match status" value="1"/>
</dbReference>
<evidence type="ECO:0000256" key="3">
    <source>
        <dbReference type="ARBA" id="ARBA00023143"/>
    </source>
</evidence>
<dbReference type="InterPro" id="IPR001624">
    <property type="entry name" value="FliE"/>
</dbReference>
<dbReference type="GO" id="GO:0009425">
    <property type="term" value="C:bacterial-type flagellum basal body"/>
    <property type="evidence" value="ECO:0007669"/>
    <property type="project" value="UniProtKB-SubCell"/>
</dbReference>
<dbReference type="NCBIfam" id="TIGR00205">
    <property type="entry name" value="fliE"/>
    <property type="match status" value="1"/>
</dbReference>
<gene>
    <name evidence="4" type="primary">fliE</name>
    <name evidence="6" type="ORF">Y919_04400</name>
</gene>
<evidence type="ECO:0000256" key="5">
    <source>
        <dbReference type="NCBIfam" id="TIGR00205"/>
    </source>
</evidence>
<dbReference type="GO" id="GO:0005198">
    <property type="term" value="F:structural molecule activity"/>
    <property type="evidence" value="ECO:0007669"/>
    <property type="project" value="UniProtKB-UniRule"/>
</dbReference>
<evidence type="ECO:0000313" key="6">
    <source>
        <dbReference type="EMBL" id="KGG80760.1"/>
    </source>
</evidence>
<dbReference type="PRINTS" id="PR01006">
    <property type="entry name" value="FLGHOOKFLIE"/>
</dbReference>
<dbReference type="AlphaFoldDB" id="A0A096BHU2"/>
<dbReference type="PANTHER" id="PTHR34653">
    <property type="match status" value="1"/>
</dbReference>
<keyword evidence="6" id="KW-0282">Flagellum</keyword>
<accession>A0A096BHU2</accession>
<name>A0A096BHU2_9FIRM</name>
<dbReference type="HAMAP" id="MF_00724">
    <property type="entry name" value="FliE"/>
    <property type="match status" value="1"/>
</dbReference>
<dbReference type="GO" id="GO:0003774">
    <property type="term" value="F:cytoskeletal motor activity"/>
    <property type="evidence" value="ECO:0007669"/>
    <property type="project" value="InterPro"/>
</dbReference>
<protein>
    <recommendedName>
        <fullName evidence="4 5">Flagellar hook-basal body complex protein FliE</fullName>
    </recommendedName>
</protein>
<evidence type="ECO:0000256" key="1">
    <source>
        <dbReference type="ARBA" id="ARBA00004117"/>
    </source>
</evidence>
<evidence type="ECO:0000256" key="2">
    <source>
        <dbReference type="ARBA" id="ARBA00009272"/>
    </source>
</evidence>
<evidence type="ECO:0000313" key="7">
    <source>
        <dbReference type="Proteomes" id="UP000029622"/>
    </source>
</evidence>
<evidence type="ECO:0000256" key="4">
    <source>
        <dbReference type="HAMAP-Rule" id="MF_00724"/>
    </source>
</evidence>
<comment type="similarity">
    <text evidence="2 4">Belongs to the FliE family.</text>
</comment>
<dbReference type="Proteomes" id="UP000029622">
    <property type="component" value="Unassembled WGS sequence"/>
</dbReference>
<keyword evidence="6" id="KW-0969">Cilium</keyword>
<keyword evidence="6" id="KW-0966">Cell projection</keyword>
<dbReference type="EMBL" id="AZTB01000015">
    <property type="protein sequence ID" value="KGG80760.1"/>
    <property type="molecule type" value="Genomic_DNA"/>
</dbReference>
<proteinExistence type="inferred from homology"/>
<dbReference type="GO" id="GO:0071973">
    <property type="term" value="P:bacterial-type flagellum-dependent cell motility"/>
    <property type="evidence" value="ECO:0007669"/>
    <property type="project" value="InterPro"/>
</dbReference>